<gene>
    <name evidence="1" type="ORF">GDO81_008800</name>
</gene>
<dbReference type="PANTHER" id="PTHR35822">
    <property type="entry name" value="SPERMATOGENESIS-ASSOCIATED PROTEIN 45"/>
    <property type="match status" value="1"/>
</dbReference>
<reference evidence="1" key="1">
    <citation type="thesis" date="2020" institute="ProQuest LLC" country="789 East Eisenhower Parkway, Ann Arbor, MI, USA">
        <title>Comparative Genomics and Chromosome Evolution.</title>
        <authorList>
            <person name="Mudd A.B."/>
        </authorList>
    </citation>
    <scope>NUCLEOTIDE SEQUENCE</scope>
    <source>
        <strain evidence="1">237g6f4</strain>
        <tissue evidence="1">Blood</tissue>
    </source>
</reference>
<dbReference type="AlphaFoldDB" id="A0AAV7CHU9"/>
<dbReference type="EMBL" id="WNYA01000003">
    <property type="protein sequence ID" value="KAG8584366.1"/>
    <property type="molecule type" value="Genomic_DNA"/>
</dbReference>
<comment type="caution">
    <text evidence="1">The sequence shown here is derived from an EMBL/GenBank/DDBJ whole genome shotgun (WGS) entry which is preliminary data.</text>
</comment>
<evidence type="ECO:0000313" key="1">
    <source>
        <dbReference type="EMBL" id="KAG8584366.1"/>
    </source>
</evidence>
<dbReference type="InterPro" id="IPR038806">
    <property type="entry name" value="SPATA45"/>
</dbReference>
<dbReference type="PANTHER" id="PTHR35822:SF1">
    <property type="entry name" value="SPERMATOGENESIS-ASSOCIATED PROTEIN 45"/>
    <property type="match status" value="1"/>
</dbReference>
<accession>A0AAV7CHU9</accession>
<sequence>MSSAADQMSDQAERLQEIYEKRESGCLVERHPSQYWCRRERRHFHQHLQSVVNERPAPSMESRSSWTVMTPVHRERRHFSNAGAGHLV</sequence>
<evidence type="ECO:0000313" key="2">
    <source>
        <dbReference type="Proteomes" id="UP000824782"/>
    </source>
</evidence>
<protein>
    <submittedName>
        <fullName evidence="1">Uncharacterized protein</fullName>
    </submittedName>
</protein>
<keyword evidence="2" id="KW-1185">Reference proteome</keyword>
<organism evidence="1 2">
    <name type="scientific">Engystomops pustulosus</name>
    <name type="common">Tungara frog</name>
    <name type="synonym">Physalaemus pustulosus</name>
    <dbReference type="NCBI Taxonomy" id="76066"/>
    <lineage>
        <taxon>Eukaryota</taxon>
        <taxon>Metazoa</taxon>
        <taxon>Chordata</taxon>
        <taxon>Craniata</taxon>
        <taxon>Vertebrata</taxon>
        <taxon>Euteleostomi</taxon>
        <taxon>Amphibia</taxon>
        <taxon>Batrachia</taxon>
        <taxon>Anura</taxon>
        <taxon>Neobatrachia</taxon>
        <taxon>Hyloidea</taxon>
        <taxon>Leptodactylidae</taxon>
        <taxon>Leiuperinae</taxon>
        <taxon>Engystomops</taxon>
    </lineage>
</organism>
<name>A0AAV7CHU9_ENGPU</name>
<proteinExistence type="predicted"/>
<dbReference type="Proteomes" id="UP000824782">
    <property type="component" value="Unassembled WGS sequence"/>
</dbReference>